<dbReference type="Proteomes" id="UP000824241">
    <property type="component" value="Unassembled WGS sequence"/>
</dbReference>
<name>A0A9D1DY93_9FIRM</name>
<feature type="domain" description="N-acetyltransferase" evidence="1">
    <location>
        <begin position="154"/>
        <end position="317"/>
    </location>
</feature>
<dbReference type="Pfam" id="PF13508">
    <property type="entry name" value="Acetyltransf_7"/>
    <property type="match status" value="1"/>
</dbReference>
<dbReference type="SUPFAM" id="SSF55729">
    <property type="entry name" value="Acyl-CoA N-acyltransferases (Nat)"/>
    <property type="match status" value="2"/>
</dbReference>
<evidence type="ECO:0000259" key="1">
    <source>
        <dbReference type="PROSITE" id="PS51186"/>
    </source>
</evidence>
<protein>
    <submittedName>
        <fullName evidence="2">GNAT family N-acetyltransferase</fullName>
    </submittedName>
</protein>
<feature type="domain" description="N-acetyltransferase" evidence="1">
    <location>
        <begin position="2"/>
        <end position="145"/>
    </location>
</feature>
<dbReference type="EMBL" id="DVHA01000202">
    <property type="protein sequence ID" value="HIR61182.1"/>
    <property type="molecule type" value="Genomic_DNA"/>
</dbReference>
<evidence type="ECO:0000313" key="3">
    <source>
        <dbReference type="Proteomes" id="UP000824241"/>
    </source>
</evidence>
<evidence type="ECO:0000313" key="2">
    <source>
        <dbReference type="EMBL" id="HIR61182.1"/>
    </source>
</evidence>
<dbReference type="GO" id="GO:0016747">
    <property type="term" value="F:acyltransferase activity, transferring groups other than amino-acyl groups"/>
    <property type="evidence" value="ECO:0007669"/>
    <property type="project" value="InterPro"/>
</dbReference>
<gene>
    <name evidence="2" type="ORF">IAB37_06390</name>
</gene>
<reference evidence="2" key="1">
    <citation type="submission" date="2020-10" db="EMBL/GenBank/DDBJ databases">
        <authorList>
            <person name="Gilroy R."/>
        </authorList>
    </citation>
    <scope>NUCLEOTIDE SEQUENCE</scope>
    <source>
        <strain evidence="2">CHK189-12415</strain>
    </source>
</reference>
<sequence length="317" mass="35669">MLTIRPYRPADWPRLQEIHDPARRNELALAGMPDAFRPLAEVAEEEGLFDYPHLDVAEVNGTAAGFAAYTNEELGWVYVDPAFSRKGIGRALLRHALEAEPDLYYIEVLAGNIPARALYESEGFVFREALHGSMPGNESFKVTVDALIRPSVAFTLGPAEMEDAEAVFSIIRERIRWMDEQGIRQWNAADYWAIFPESYYRDAIKAGRLLVLRDRLTGKVAAAGVYAHTDGFWNDLDGREGAGYIHNFAASRAFPGAGSLMLEKVEGYARREGRERFRLDCRAGNARLNAYYESRGYQAVGEVRDGGYHGIRREKKL</sequence>
<dbReference type="AlphaFoldDB" id="A0A9D1DY93"/>
<dbReference type="InterPro" id="IPR050276">
    <property type="entry name" value="MshD_Acetyltransferase"/>
</dbReference>
<dbReference type="InterPro" id="IPR016181">
    <property type="entry name" value="Acyl_CoA_acyltransferase"/>
</dbReference>
<dbReference type="Gene3D" id="3.40.630.30">
    <property type="match status" value="2"/>
</dbReference>
<dbReference type="Pfam" id="PF00583">
    <property type="entry name" value="Acetyltransf_1"/>
    <property type="match status" value="1"/>
</dbReference>
<dbReference type="PANTHER" id="PTHR43617">
    <property type="entry name" value="L-AMINO ACID N-ACETYLTRANSFERASE"/>
    <property type="match status" value="1"/>
</dbReference>
<dbReference type="PROSITE" id="PS51186">
    <property type="entry name" value="GNAT"/>
    <property type="match status" value="2"/>
</dbReference>
<proteinExistence type="predicted"/>
<accession>A0A9D1DY93</accession>
<dbReference type="InterPro" id="IPR000182">
    <property type="entry name" value="GNAT_dom"/>
</dbReference>
<reference evidence="2" key="2">
    <citation type="journal article" date="2021" name="PeerJ">
        <title>Extensive microbial diversity within the chicken gut microbiome revealed by metagenomics and culture.</title>
        <authorList>
            <person name="Gilroy R."/>
            <person name="Ravi A."/>
            <person name="Getino M."/>
            <person name="Pursley I."/>
            <person name="Horton D.L."/>
            <person name="Alikhan N.F."/>
            <person name="Baker D."/>
            <person name="Gharbi K."/>
            <person name="Hall N."/>
            <person name="Watson M."/>
            <person name="Adriaenssens E.M."/>
            <person name="Foster-Nyarko E."/>
            <person name="Jarju S."/>
            <person name="Secka A."/>
            <person name="Antonio M."/>
            <person name="Oren A."/>
            <person name="Chaudhuri R.R."/>
            <person name="La Ragione R."/>
            <person name="Hildebrand F."/>
            <person name="Pallen M.J."/>
        </authorList>
    </citation>
    <scope>NUCLEOTIDE SEQUENCE</scope>
    <source>
        <strain evidence="2">CHK189-12415</strain>
    </source>
</reference>
<comment type="caution">
    <text evidence="2">The sequence shown here is derived from an EMBL/GenBank/DDBJ whole genome shotgun (WGS) entry which is preliminary data.</text>
</comment>
<organism evidence="2 3">
    <name type="scientific">Candidatus Faecivivens stercoravium</name>
    <dbReference type="NCBI Taxonomy" id="2840803"/>
    <lineage>
        <taxon>Bacteria</taxon>
        <taxon>Bacillati</taxon>
        <taxon>Bacillota</taxon>
        <taxon>Clostridia</taxon>
        <taxon>Eubacteriales</taxon>
        <taxon>Oscillospiraceae</taxon>
        <taxon>Oscillospiraceae incertae sedis</taxon>
        <taxon>Candidatus Faecivivens</taxon>
    </lineage>
</organism>
<dbReference type="CDD" id="cd04301">
    <property type="entry name" value="NAT_SF"/>
    <property type="match status" value="1"/>
</dbReference>